<dbReference type="AlphaFoldDB" id="A0A5A7UB87"/>
<accession>A0A5A7UB87</accession>
<evidence type="ECO:0000313" key="4">
    <source>
        <dbReference type="Proteomes" id="UP000321947"/>
    </source>
</evidence>
<proteinExistence type="predicted"/>
<sequence>MAEAGDSRRTARLRRAWLQLTLQLAQARAKTRVGFDLRRGDGGTHTRSAVSELVGYATMDGRRRSVDDAIARLGDEDGRVRVWLRLGCVGRLATRDDGAAFRVAGRRPTMRK</sequence>
<dbReference type="EMBL" id="SSTE01009679">
    <property type="protein sequence ID" value="KAA0053203.1"/>
    <property type="molecule type" value="Genomic_DNA"/>
</dbReference>
<dbReference type="EMBL" id="SSTD01017200">
    <property type="protein sequence ID" value="TYK00138.1"/>
    <property type="molecule type" value="Genomic_DNA"/>
</dbReference>
<protein>
    <submittedName>
        <fullName evidence="1">Uncharacterized protein</fullName>
    </submittedName>
</protein>
<evidence type="ECO:0000313" key="3">
    <source>
        <dbReference type="Proteomes" id="UP000321393"/>
    </source>
</evidence>
<dbReference type="Proteomes" id="UP000321947">
    <property type="component" value="Unassembled WGS sequence"/>
</dbReference>
<dbReference type="Proteomes" id="UP000321393">
    <property type="component" value="Unassembled WGS sequence"/>
</dbReference>
<evidence type="ECO:0000313" key="2">
    <source>
        <dbReference type="EMBL" id="TYK00138.1"/>
    </source>
</evidence>
<comment type="caution">
    <text evidence="1">The sequence shown here is derived from an EMBL/GenBank/DDBJ whole genome shotgun (WGS) entry which is preliminary data.</text>
</comment>
<reference evidence="3 4" key="1">
    <citation type="submission" date="2019-08" db="EMBL/GenBank/DDBJ databases">
        <title>Draft genome sequences of two oriental melons (Cucumis melo L. var makuwa).</title>
        <authorList>
            <person name="Kwon S.-Y."/>
        </authorList>
    </citation>
    <scope>NUCLEOTIDE SEQUENCE [LARGE SCALE GENOMIC DNA]</scope>
    <source>
        <strain evidence="4">cv. Chang Bougi</strain>
        <strain evidence="3">cv. SW 3</strain>
        <tissue evidence="1">Leaf</tissue>
    </source>
</reference>
<evidence type="ECO:0000313" key="1">
    <source>
        <dbReference type="EMBL" id="KAA0053203.1"/>
    </source>
</evidence>
<name>A0A5A7UB87_CUCMM</name>
<gene>
    <name evidence="2" type="ORF">E5676_scaffold2510G00240</name>
    <name evidence="1" type="ORF">E6C27_scaffold1192G00300</name>
</gene>
<organism evidence="1 3">
    <name type="scientific">Cucumis melo var. makuwa</name>
    <name type="common">Oriental melon</name>
    <dbReference type="NCBI Taxonomy" id="1194695"/>
    <lineage>
        <taxon>Eukaryota</taxon>
        <taxon>Viridiplantae</taxon>
        <taxon>Streptophyta</taxon>
        <taxon>Embryophyta</taxon>
        <taxon>Tracheophyta</taxon>
        <taxon>Spermatophyta</taxon>
        <taxon>Magnoliopsida</taxon>
        <taxon>eudicotyledons</taxon>
        <taxon>Gunneridae</taxon>
        <taxon>Pentapetalae</taxon>
        <taxon>rosids</taxon>
        <taxon>fabids</taxon>
        <taxon>Cucurbitales</taxon>
        <taxon>Cucurbitaceae</taxon>
        <taxon>Benincaseae</taxon>
        <taxon>Cucumis</taxon>
    </lineage>
</organism>